<reference evidence="2" key="1">
    <citation type="journal article" date="2012" name="J. Bacteriol.">
        <title>Revised Genome Sequence of Burkholderia thailandensis MSMB43 with Improved Annotation.</title>
        <authorList>
            <person name="Zhuo Y."/>
            <person name="Liu L."/>
            <person name="Wang Q."/>
            <person name="Liu X."/>
            <person name="Ren B."/>
            <person name="Liu M."/>
            <person name="Ni P."/>
            <person name="Cheng Y.Q."/>
            <person name="Zhang L."/>
        </authorList>
    </citation>
    <scope>NUCLEOTIDE SEQUENCE [LARGE SCALE GENOMIC DNA]</scope>
    <source>
        <strain evidence="2">MSMB43</strain>
    </source>
</reference>
<protein>
    <submittedName>
        <fullName evidence="1">Uncharacterized protein</fullName>
    </submittedName>
</protein>
<organism evidence="1 2">
    <name type="scientific">Burkholderia humptydooensis MSMB43</name>
    <dbReference type="NCBI Taxonomy" id="441157"/>
    <lineage>
        <taxon>Bacteria</taxon>
        <taxon>Pseudomonadati</taxon>
        <taxon>Pseudomonadota</taxon>
        <taxon>Betaproteobacteria</taxon>
        <taxon>Burkholderiales</taxon>
        <taxon>Burkholderiaceae</taxon>
        <taxon>Burkholderia</taxon>
        <taxon>pseudomallei group</taxon>
    </lineage>
</organism>
<proteinExistence type="predicted"/>
<gene>
    <name evidence="1" type="ORF">A33K_18725</name>
</gene>
<accession>A0ABN0FX62</accession>
<dbReference type="Proteomes" id="UP000004682">
    <property type="component" value="Unassembled WGS sequence"/>
</dbReference>
<dbReference type="EMBL" id="JH692073">
    <property type="protein sequence ID" value="EIP84560.1"/>
    <property type="molecule type" value="Genomic_DNA"/>
</dbReference>
<name>A0ABN0FX62_9BURK</name>
<keyword evidence="2" id="KW-1185">Reference proteome</keyword>
<evidence type="ECO:0000313" key="2">
    <source>
        <dbReference type="Proteomes" id="UP000004682"/>
    </source>
</evidence>
<evidence type="ECO:0000313" key="1">
    <source>
        <dbReference type="EMBL" id="EIP84560.1"/>
    </source>
</evidence>
<sequence>MAARTHRTSGQLDLINRKSGQPQDIFATHRLLVHATFQAKRDKALGVGRHAVDVPLTLLRGCLGIWVRPAIIGNGAHRPINGTGPQGWNSRTQAAVNPQPLAVEIAPESNARVIQQYAGSRWVSCTHERDLPG</sequence>